<feature type="compositionally biased region" description="Polar residues" evidence="2">
    <location>
        <begin position="711"/>
        <end position="721"/>
    </location>
</feature>
<feature type="compositionally biased region" description="Polar residues" evidence="2">
    <location>
        <begin position="53"/>
        <end position="66"/>
    </location>
</feature>
<evidence type="ECO:0000313" key="3">
    <source>
        <dbReference type="EMBL" id="KAG0567797.1"/>
    </source>
</evidence>
<dbReference type="EMBL" id="CM026428">
    <property type="protein sequence ID" value="KAG0567797.1"/>
    <property type="molecule type" value="Genomic_DNA"/>
</dbReference>
<proteinExistence type="predicted"/>
<accession>A0A8T0HAV0</accession>
<reference evidence="3" key="1">
    <citation type="submission" date="2020-06" db="EMBL/GenBank/DDBJ databases">
        <title>WGS assembly of Ceratodon purpureus strain R40.</title>
        <authorList>
            <person name="Carey S.B."/>
            <person name="Jenkins J."/>
            <person name="Shu S."/>
            <person name="Lovell J.T."/>
            <person name="Sreedasyam A."/>
            <person name="Maumus F."/>
            <person name="Tiley G.P."/>
            <person name="Fernandez-Pozo N."/>
            <person name="Barry K."/>
            <person name="Chen C."/>
            <person name="Wang M."/>
            <person name="Lipzen A."/>
            <person name="Daum C."/>
            <person name="Saski C.A."/>
            <person name="Payton A.C."/>
            <person name="Mcbreen J.C."/>
            <person name="Conrad R.E."/>
            <person name="Kollar L.M."/>
            <person name="Olsson S."/>
            <person name="Huttunen S."/>
            <person name="Landis J.B."/>
            <person name="Wickett N.J."/>
            <person name="Johnson M.G."/>
            <person name="Rensing S.A."/>
            <person name="Grimwood J."/>
            <person name="Schmutz J."/>
            <person name="Mcdaniel S.F."/>
        </authorList>
    </citation>
    <scope>NUCLEOTIDE SEQUENCE</scope>
    <source>
        <strain evidence="3">R40</strain>
    </source>
</reference>
<feature type="coiled-coil region" evidence="1">
    <location>
        <begin position="478"/>
        <end position="505"/>
    </location>
</feature>
<sequence length="1371" mass="149456">MASLGHGLSMVDHTEQATNGHAKEGVSDLDSIVESIQTTLESIERPRGRKNALWNSSRRTLKSARSQPREANAGLSHAKNLKDQLSSQGLKEVAKALTDMATAIEPIASTFDKILGEQATKNFNATLNTVPVVGIKGDKLMYLQTRLNSAGTEVEEFWTVFSGLPGDVHVAPDAANIFLFPFAGALCLAIGQKVWRKVHDRPDADEASRARAMDDWPELYVDHWDKVGDTVLPAGELRGVVPYSTFSAEKKAMDFHVVVLKGDGSLHALEGLKGSSIKPLAFDGDNASAPKLWRIAYWDDQIVGYDDANNMVSIKVNFTEKTFSVVDKTPDTAIMELTADEAGPIVVRDDGFLYKRVVQVKKGDTGNYTWSKWVSQDGVTHLAVASPGVFLSLNTFARALKTRYVATQTALHPIMSKLSDFCATHEIYVEQMQKAVSQYNAAASDAEKHAIAVKQGRAFVDHAKPWSMILHLSVDGSKEIVNNMMEELSNVHDQLKLQLHFLLEKLMGLQPLLKDPNETMDRVRATFYGALGAKFLGMAMAVTDSEIPGVTLSGGALAIGALVAAILEGKKVSELSGKIHADTESQVAGVTKAGNEIRALVDSYDTLHAKFDIINLFWRSTSNDANSLGAVDDATAEKIGRELLEDESSITSAMQTTSELGDACKLYVDALHKLGVTPAMVHYGVSTHMLFHKGHHGPAHQKHAHHGQSAAHRQNSAMKSASLQKDLHESFHRHVQEAQGKLKAHDQLGYVSAINQARFISFATIASAVDTQVVSGHWFDVPLLSWNASVWNGYRAPIHVGLMAQDEISNAQRRMNGALAETKPLVVSLLKEIVQLGKTFRRWKGKFPQPPVSAGRANPEFDKLKKDSLEQCKAGEEIAGRAYSRFSVFERQAMKWQQERESEIAECQDAIRAAQAARQDAKVARLETTISQLRELQQSGNAFYRNAYTWIRMCEQVGEMLGGHIHNILIALAHPDDDPTLYNALMGTDWTKIGNDASTLLNILGVHIPHHVGSPKSNGTAVPTRSVSAVSKTNQTALVRSLSPDGALGDILKSQAESAKAVFDAVNAITQLPSSGLVAYWDDARESKTTMLDVAHHMRDQYVQLVATEYDVIEKLYTLSILQVIRAFNYAEQGKIPLDALIKVSFQSFSAAFHVANRAANEYSNSASEFDSALSNVNENLANVHEKIDKAVADSKNMDDHKKEIVSSTLAEAIAAAVSSPMAFAASGVASSVTQTLIQSTKMGLGSAGTADNLKLAVRDLRPNELTNLIQALQVVKEHCDATAKQLAAVQPLFHKLVDGLKDVAASLLESSNSLHSLLQRVTTLGALGTITTDDVTHIESKWKKMAADARVWMDAIDAQNISHVTFSVHM</sequence>
<keyword evidence="1" id="KW-0175">Coiled coil</keyword>
<evidence type="ECO:0000256" key="2">
    <source>
        <dbReference type="SAM" id="MobiDB-lite"/>
    </source>
</evidence>
<protein>
    <submittedName>
        <fullName evidence="3">Uncharacterized protein</fullName>
    </submittedName>
</protein>
<feature type="compositionally biased region" description="Basic residues" evidence="2">
    <location>
        <begin position="694"/>
        <end position="706"/>
    </location>
</feature>
<feature type="region of interest" description="Disordered" evidence="2">
    <location>
        <begin position="51"/>
        <end position="80"/>
    </location>
</feature>
<feature type="region of interest" description="Disordered" evidence="2">
    <location>
        <begin position="694"/>
        <end position="721"/>
    </location>
</feature>
<name>A0A8T0HAV0_CERPU</name>
<evidence type="ECO:0000313" key="4">
    <source>
        <dbReference type="Proteomes" id="UP000822688"/>
    </source>
</evidence>
<evidence type="ECO:0000256" key="1">
    <source>
        <dbReference type="SAM" id="Coils"/>
    </source>
</evidence>
<keyword evidence="4" id="KW-1185">Reference proteome</keyword>
<organism evidence="3 4">
    <name type="scientific">Ceratodon purpureus</name>
    <name type="common">Fire moss</name>
    <name type="synonym">Dicranum purpureum</name>
    <dbReference type="NCBI Taxonomy" id="3225"/>
    <lineage>
        <taxon>Eukaryota</taxon>
        <taxon>Viridiplantae</taxon>
        <taxon>Streptophyta</taxon>
        <taxon>Embryophyta</taxon>
        <taxon>Bryophyta</taxon>
        <taxon>Bryophytina</taxon>
        <taxon>Bryopsida</taxon>
        <taxon>Dicranidae</taxon>
        <taxon>Pseudoditrichales</taxon>
        <taxon>Ditrichaceae</taxon>
        <taxon>Ceratodon</taxon>
    </lineage>
</organism>
<comment type="caution">
    <text evidence="3">The sequence shown here is derived from an EMBL/GenBank/DDBJ whole genome shotgun (WGS) entry which is preliminary data.</text>
</comment>
<dbReference type="Proteomes" id="UP000822688">
    <property type="component" value="Chromosome 7"/>
</dbReference>
<gene>
    <name evidence="3" type="ORF">KC19_7G161600</name>
</gene>